<dbReference type="GO" id="GO:0005886">
    <property type="term" value="C:plasma membrane"/>
    <property type="evidence" value="ECO:0007669"/>
    <property type="project" value="UniProtKB-SubCell"/>
</dbReference>
<dbReference type="InterPro" id="IPR050814">
    <property type="entry name" value="Myo-inositol_Transporter"/>
</dbReference>
<keyword evidence="5 7" id="KW-1133">Transmembrane helix</keyword>
<dbReference type="InterPro" id="IPR036259">
    <property type="entry name" value="MFS_trans_sf"/>
</dbReference>
<evidence type="ECO:0000256" key="2">
    <source>
        <dbReference type="ARBA" id="ARBA00010992"/>
    </source>
</evidence>
<dbReference type="InterPro" id="IPR020846">
    <property type="entry name" value="MFS_dom"/>
</dbReference>
<feature type="transmembrane region" description="Helical" evidence="7">
    <location>
        <begin position="20"/>
        <end position="43"/>
    </location>
</feature>
<dbReference type="GO" id="GO:0022857">
    <property type="term" value="F:transmembrane transporter activity"/>
    <property type="evidence" value="ECO:0007669"/>
    <property type="project" value="InterPro"/>
</dbReference>
<feature type="transmembrane region" description="Helical" evidence="7">
    <location>
        <begin position="86"/>
        <end position="106"/>
    </location>
</feature>
<dbReference type="SUPFAM" id="SSF103473">
    <property type="entry name" value="MFS general substrate transporter"/>
    <property type="match status" value="2"/>
</dbReference>
<feature type="domain" description="Major facilitator superfamily (MFS) profile" evidence="8">
    <location>
        <begin position="1"/>
        <end position="219"/>
    </location>
</feature>
<keyword evidence="4 7" id="KW-0812">Transmembrane</keyword>
<reference evidence="9" key="1">
    <citation type="submission" date="2020-08" db="EMBL/GenBank/DDBJ databases">
        <title>Complete genome sequence of Weissella confusa strain FS54 provides insights into metabolic potential.</title>
        <authorList>
            <person name="Fhoula I."/>
            <person name="Najjari A."/>
            <person name="Lekired A."/>
            <person name="Bessrour-Aouam N."/>
            <person name="Jaballah S."/>
            <person name="Klibi N."/>
            <person name="Ouzari H.-I."/>
        </authorList>
    </citation>
    <scope>NUCLEOTIDE SEQUENCE</scope>
    <source>
        <strain evidence="9">FS54</strain>
    </source>
</reference>
<dbReference type="PANTHER" id="PTHR48020:SF12">
    <property type="entry name" value="PROTON MYO-INOSITOL COTRANSPORTER"/>
    <property type="match status" value="1"/>
</dbReference>
<protein>
    <submittedName>
        <fullName evidence="9">MFS transporter</fullName>
    </submittedName>
</protein>
<feature type="transmembrane region" description="Helical" evidence="7">
    <location>
        <begin position="126"/>
        <end position="145"/>
    </location>
</feature>
<evidence type="ECO:0000256" key="1">
    <source>
        <dbReference type="ARBA" id="ARBA00004651"/>
    </source>
</evidence>
<evidence type="ECO:0000256" key="4">
    <source>
        <dbReference type="ARBA" id="ARBA00022692"/>
    </source>
</evidence>
<dbReference type="InterPro" id="IPR005828">
    <property type="entry name" value="MFS_sugar_transport-like"/>
</dbReference>
<evidence type="ECO:0000313" key="10">
    <source>
        <dbReference type="Proteomes" id="UP000650485"/>
    </source>
</evidence>
<dbReference type="Pfam" id="PF00083">
    <property type="entry name" value="Sugar_tr"/>
    <property type="match status" value="1"/>
</dbReference>
<evidence type="ECO:0000256" key="6">
    <source>
        <dbReference type="ARBA" id="ARBA00023136"/>
    </source>
</evidence>
<dbReference type="AlphaFoldDB" id="A0A923NF82"/>
<proteinExistence type="inferred from homology"/>
<keyword evidence="3" id="KW-0813">Transport</keyword>
<dbReference type="Gene3D" id="1.20.1250.20">
    <property type="entry name" value="MFS general substrate transporter like domains"/>
    <property type="match status" value="2"/>
</dbReference>
<evidence type="ECO:0000259" key="8">
    <source>
        <dbReference type="PROSITE" id="PS50850"/>
    </source>
</evidence>
<name>A0A923NF82_WEICO</name>
<evidence type="ECO:0000256" key="3">
    <source>
        <dbReference type="ARBA" id="ARBA00022448"/>
    </source>
</evidence>
<comment type="caution">
    <text evidence="9">The sequence shown here is derived from an EMBL/GenBank/DDBJ whole genome shotgun (WGS) entry which is preliminary data.</text>
</comment>
<feature type="transmembrane region" description="Helical" evidence="7">
    <location>
        <begin position="197"/>
        <end position="218"/>
    </location>
</feature>
<dbReference type="EMBL" id="JACSZT010000019">
    <property type="protein sequence ID" value="MBC6499497.1"/>
    <property type="molecule type" value="Genomic_DNA"/>
</dbReference>
<keyword evidence="6 7" id="KW-0472">Membrane</keyword>
<dbReference type="PROSITE" id="PS50850">
    <property type="entry name" value="MFS"/>
    <property type="match status" value="1"/>
</dbReference>
<gene>
    <name evidence="9" type="ORF">H7R52_14895</name>
</gene>
<organism evidence="9 10">
    <name type="scientific">Weissella confusa</name>
    <name type="common">Lactobacillus confusus</name>
    <dbReference type="NCBI Taxonomy" id="1583"/>
    <lineage>
        <taxon>Bacteria</taxon>
        <taxon>Bacillati</taxon>
        <taxon>Bacillota</taxon>
        <taxon>Bacilli</taxon>
        <taxon>Lactobacillales</taxon>
        <taxon>Lactobacillaceae</taxon>
        <taxon>Weissella</taxon>
    </lineage>
</organism>
<evidence type="ECO:0000256" key="7">
    <source>
        <dbReference type="SAM" id="Phobius"/>
    </source>
</evidence>
<comment type="subcellular location">
    <subcellularLocation>
        <location evidence="1">Cell membrane</location>
        <topology evidence="1">Multi-pass membrane protein</topology>
    </subcellularLocation>
</comment>
<accession>A0A923NF82</accession>
<dbReference type="PROSITE" id="PS00217">
    <property type="entry name" value="SUGAR_TRANSPORT_2"/>
    <property type="match status" value="1"/>
</dbReference>
<evidence type="ECO:0000313" key="9">
    <source>
        <dbReference type="EMBL" id="MBC6499497.1"/>
    </source>
</evidence>
<evidence type="ECO:0000256" key="5">
    <source>
        <dbReference type="ARBA" id="ARBA00022989"/>
    </source>
</evidence>
<dbReference type="PANTHER" id="PTHR48020">
    <property type="entry name" value="PROTON MYO-INOSITOL COTRANSPORTER"/>
    <property type="match status" value="1"/>
</dbReference>
<comment type="similarity">
    <text evidence="2">Belongs to the major facilitator superfamily. Sugar transporter (TC 2.A.1.1) family.</text>
</comment>
<sequence>MGDSASLMGTVGLSGLAHTVSWRWMLGFAALPSAILFIGGVFLPESPRYLGRIKKFDEALQVLNMLRTPEEAKAELAEMSAFSPDFGVLVASRVVLGVAVGGASALVPTYLAEVAPAKMRGSLTSLNQLMVMTGILMAYLVNLGLHRGYLRCHSLRATYPWPKRLGRRNRRLISFAWRYDWCHVNRPSVRSLWCKKMVMVAALIFFIGSLGITINNSFQ</sequence>
<dbReference type="Proteomes" id="UP000650485">
    <property type="component" value="Unassembled WGS sequence"/>
</dbReference>
<dbReference type="InterPro" id="IPR005829">
    <property type="entry name" value="Sugar_transporter_CS"/>
</dbReference>